<gene>
    <name evidence="1" type="ORF">BDV98DRAFT_576336</name>
</gene>
<organism evidence="1 2">
    <name type="scientific">Pterulicium gracile</name>
    <dbReference type="NCBI Taxonomy" id="1884261"/>
    <lineage>
        <taxon>Eukaryota</taxon>
        <taxon>Fungi</taxon>
        <taxon>Dikarya</taxon>
        <taxon>Basidiomycota</taxon>
        <taxon>Agaricomycotina</taxon>
        <taxon>Agaricomycetes</taxon>
        <taxon>Agaricomycetidae</taxon>
        <taxon>Agaricales</taxon>
        <taxon>Pleurotineae</taxon>
        <taxon>Pterulaceae</taxon>
        <taxon>Pterulicium</taxon>
    </lineage>
</organism>
<accession>A0A5C3Q2D9</accession>
<reference evidence="1 2" key="1">
    <citation type="journal article" date="2019" name="Nat. Ecol. Evol.">
        <title>Megaphylogeny resolves global patterns of mushroom evolution.</title>
        <authorList>
            <person name="Varga T."/>
            <person name="Krizsan K."/>
            <person name="Foldi C."/>
            <person name="Dima B."/>
            <person name="Sanchez-Garcia M."/>
            <person name="Sanchez-Ramirez S."/>
            <person name="Szollosi G.J."/>
            <person name="Szarkandi J.G."/>
            <person name="Papp V."/>
            <person name="Albert L."/>
            <person name="Andreopoulos W."/>
            <person name="Angelini C."/>
            <person name="Antonin V."/>
            <person name="Barry K.W."/>
            <person name="Bougher N.L."/>
            <person name="Buchanan P."/>
            <person name="Buyck B."/>
            <person name="Bense V."/>
            <person name="Catcheside P."/>
            <person name="Chovatia M."/>
            <person name="Cooper J."/>
            <person name="Damon W."/>
            <person name="Desjardin D."/>
            <person name="Finy P."/>
            <person name="Geml J."/>
            <person name="Haridas S."/>
            <person name="Hughes K."/>
            <person name="Justo A."/>
            <person name="Karasinski D."/>
            <person name="Kautmanova I."/>
            <person name="Kiss B."/>
            <person name="Kocsube S."/>
            <person name="Kotiranta H."/>
            <person name="LaButti K.M."/>
            <person name="Lechner B.E."/>
            <person name="Liimatainen K."/>
            <person name="Lipzen A."/>
            <person name="Lukacs Z."/>
            <person name="Mihaltcheva S."/>
            <person name="Morgado L.N."/>
            <person name="Niskanen T."/>
            <person name="Noordeloos M.E."/>
            <person name="Ohm R.A."/>
            <person name="Ortiz-Santana B."/>
            <person name="Ovrebo C."/>
            <person name="Racz N."/>
            <person name="Riley R."/>
            <person name="Savchenko A."/>
            <person name="Shiryaev A."/>
            <person name="Soop K."/>
            <person name="Spirin V."/>
            <person name="Szebenyi C."/>
            <person name="Tomsovsky M."/>
            <person name="Tulloss R.E."/>
            <person name="Uehling J."/>
            <person name="Grigoriev I.V."/>
            <person name="Vagvolgyi C."/>
            <person name="Papp T."/>
            <person name="Martin F.M."/>
            <person name="Miettinen O."/>
            <person name="Hibbett D.S."/>
            <person name="Nagy L.G."/>
        </authorList>
    </citation>
    <scope>NUCLEOTIDE SEQUENCE [LARGE SCALE GENOMIC DNA]</scope>
    <source>
        <strain evidence="1 2">CBS 309.79</strain>
    </source>
</reference>
<evidence type="ECO:0000313" key="1">
    <source>
        <dbReference type="EMBL" id="TFK96265.1"/>
    </source>
</evidence>
<proteinExistence type="predicted"/>
<protein>
    <submittedName>
        <fullName evidence="1">Uncharacterized protein</fullName>
    </submittedName>
</protein>
<dbReference type="Proteomes" id="UP000305067">
    <property type="component" value="Unassembled WGS sequence"/>
</dbReference>
<evidence type="ECO:0000313" key="2">
    <source>
        <dbReference type="Proteomes" id="UP000305067"/>
    </source>
</evidence>
<dbReference type="AlphaFoldDB" id="A0A5C3Q2D9"/>
<keyword evidence="2" id="KW-1185">Reference proteome</keyword>
<dbReference type="EMBL" id="ML178863">
    <property type="protein sequence ID" value="TFK96265.1"/>
    <property type="molecule type" value="Genomic_DNA"/>
</dbReference>
<name>A0A5C3Q2D9_9AGAR</name>
<sequence length="97" mass="11438">MLPSRISLLQDNLLLTIQRSQRLQDRKVLTQTGEVLAKRVRRDCLGAYHCQRWDCNVITRLKVSTHAREDQLVLFATYKKYAKRLRTTKSTSCPRFM</sequence>